<dbReference type="Proteomes" id="UP000187609">
    <property type="component" value="Unassembled WGS sequence"/>
</dbReference>
<dbReference type="EMBL" id="MJEQ01003023">
    <property type="protein sequence ID" value="OIT25715.1"/>
    <property type="molecule type" value="Genomic_DNA"/>
</dbReference>
<comment type="caution">
    <text evidence="2">The sequence shown here is derived from an EMBL/GenBank/DDBJ whole genome shotgun (WGS) entry which is preliminary data.</text>
</comment>
<reference evidence="2 3" key="1">
    <citation type="submission" date="2016-11" db="EMBL/GenBank/DDBJ databases">
        <title>The genome of Nicotiana attenuata.</title>
        <authorList>
            <person name="Xu S."/>
            <person name="Brockmoeller T."/>
            <person name="Gaquerel E."/>
            <person name="Navarro A."/>
            <person name="Kuhl H."/>
            <person name="Gase K."/>
            <person name="Ling Z."/>
            <person name="Zhou W."/>
            <person name="Kreitzer C."/>
            <person name="Stanke M."/>
            <person name="Tang H."/>
            <person name="Lyons E."/>
            <person name="Pandey P."/>
            <person name="Pandey S.P."/>
            <person name="Timmermann B."/>
            <person name="Baldwin I.T."/>
        </authorList>
    </citation>
    <scope>NUCLEOTIDE SEQUENCE [LARGE SCALE GENOMIC DNA]</scope>
    <source>
        <strain evidence="3">cv. UT</strain>
        <strain evidence="2">UT</strain>
        <tissue evidence="2">Leaves</tissue>
    </source>
</reference>
<gene>
    <name evidence="2" type="primary">CHS2_4</name>
    <name evidence="1" type="synonym">CHS2_3</name>
    <name evidence="2" type="ORF">A4A49_50985</name>
    <name evidence="1" type="ORF">A4A49_66180</name>
</gene>
<sequence length="57" mass="6249">MLAISDSKIIIRISALINTVRRSGCADGHDGGRSLSTLCPSNLLDGDHFRWKNGVFY</sequence>
<dbReference type="Gramene" id="OIT25715">
    <property type="protein sequence ID" value="OIT25715"/>
    <property type="gene ID" value="A4A49_50985"/>
</dbReference>
<dbReference type="Gramene" id="OIT18704">
    <property type="protein sequence ID" value="OIT18704"/>
    <property type="gene ID" value="A4A49_66180"/>
</dbReference>
<keyword evidence="3" id="KW-1185">Reference proteome</keyword>
<dbReference type="EMBL" id="MJEQ01019385">
    <property type="protein sequence ID" value="OIT18704.1"/>
    <property type="molecule type" value="Genomic_DNA"/>
</dbReference>
<organism evidence="2 3">
    <name type="scientific">Nicotiana attenuata</name>
    <name type="common">Coyote tobacco</name>
    <dbReference type="NCBI Taxonomy" id="49451"/>
    <lineage>
        <taxon>Eukaryota</taxon>
        <taxon>Viridiplantae</taxon>
        <taxon>Streptophyta</taxon>
        <taxon>Embryophyta</taxon>
        <taxon>Tracheophyta</taxon>
        <taxon>Spermatophyta</taxon>
        <taxon>Magnoliopsida</taxon>
        <taxon>eudicotyledons</taxon>
        <taxon>Gunneridae</taxon>
        <taxon>Pentapetalae</taxon>
        <taxon>asterids</taxon>
        <taxon>lamiids</taxon>
        <taxon>Solanales</taxon>
        <taxon>Solanaceae</taxon>
        <taxon>Nicotianoideae</taxon>
        <taxon>Nicotianeae</taxon>
        <taxon>Nicotiana</taxon>
    </lineage>
</organism>
<proteinExistence type="predicted"/>
<protein>
    <submittedName>
        <fullName evidence="2">Chalcone synthase 2</fullName>
    </submittedName>
</protein>
<accession>A0A1J6KSC3</accession>
<dbReference type="AlphaFoldDB" id="A0A1J6KSC3"/>
<name>A0A1J6KSC3_NICAT</name>
<evidence type="ECO:0000313" key="1">
    <source>
        <dbReference type="EMBL" id="OIT18704.1"/>
    </source>
</evidence>
<evidence type="ECO:0000313" key="3">
    <source>
        <dbReference type="Proteomes" id="UP000187609"/>
    </source>
</evidence>
<evidence type="ECO:0000313" key="2">
    <source>
        <dbReference type="EMBL" id="OIT25715.1"/>
    </source>
</evidence>